<evidence type="ECO:0000313" key="9">
    <source>
        <dbReference type="Proteomes" id="UP000184452"/>
    </source>
</evidence>
<evidence type="ECO:0000259" key="7">
    <source>
        <dbReference type="PROSITE" id="PS50110"/>
    </source>
</evidence>
<evidence type="ECO:0000256" key="1">
    <source>
        <dbReference type="ARBA" id="ARBA00022553"/>
    </source>
</evidence>
<dbReference type="RefSeq" id="WP_073383484.1">
    <property type="nucleotide sequence ID" value="NZ_FQZK01000026.1"/>
</dbReference>
<dbReference type="SUPFAM" id="SSF46894">
    <property type="entry name" value="C-terminal effector domain of the bipartite response regulators"/>
    <property type="match status" value="1"/>
</dbReference>
<evidence type="ECO:0000256" key="4">
    <source>
        <dbReference type="ARBA" id="ARBA00023163"/>
    </source>
</evidence>
<dbReference type="PRINTS" id="PR00038">
    <property type="entry name" value="HTHLUXR"/>
</dbReference>
<dbReference type="InterPro" id="IPR011006">
    <property type="entry name" value="CheY-like_superfamily"/>
</dbReference>
<keyword evidence="1 5" id="KW-0597">Phosphoprotein</keyword>
<dbReference type="SUPFAM" id="SSF52172">
    <property type="entry name" value="CheY-like"/>
    <property type="match status" value="1"/>
</dbReference>
<name>A0A1M6U5C5_9ACTN</name>
<dbReference type="InterPro" id="IPR016032">
    <property type="entry name" value="Sig_transdc_resp-reg_C-effctor"/>
</dbReference>
<dbReference type="SMART" id="SM00448">
    <property type="entry name" value="REC"/>
    <property type="match status" value="1"/>
</dbReference>
<feature type="modified residue" description="4-aspartylphosphate" evidence="5">
    <location>
        <position position="54"/>
    </location>
</feature>
<dbReference type="PROSITE" id="PS50043">
    <property type="entry name" value="HTH_LUXR_2"/>
    <property type="match status" value="1"/>
</dbReference>
<keyword evidence="2" id="KW-0805">Transcription regulation</keyword>
<protein>
    <submittedName>
        <fullName evidence="8">DNA-binding response regulator, NarL/FixJ family, contains REC and HTH domains</fullName>
    </submittedName>
</protein>
<dbReference type="Proteomes" id="UP000184452">
    <property type="component" value="Unassembled WGS sequence"/>
</dbReference>
<dbReference type="PROSITE" id="PS00622">
    <property type="entry name" value="HTH_LUXR_1"/>
    <property type="match status" value="1"/>
</dbReference>
<dbReference type="EMBL" id="FQZK01000026">
    <property type="protein sequence ID" value="SHK64452.1"/>
    <property type="molecule type" value="Genomic_DNA"/>
</dbReference>
<keyword evidence="9" id="KW-1185">Reference proteome</keyword>
<evidence type="ECO:0000259" key="6">
    <source>
        <dbReference type="PROSITE" id="PS50043"/>
    </source>
</evidence>
<dbReference type="CDD" id="cd17535">
    <property type="entry name" value="REC_NarL-like"/>
    <property type="match status" value="1"/>
</dbReference>
<dbReference type="PANTHER" id="PTHR43214">
    <property type="entry name" value="TWO-COMPONENT RESPONSE REGULATOR"/>
    <property type="match status" value="1"/>
</dbReference>
<dbReference type="InterPro" id="IPR039420">
    <property type="entry name" value="WalR-like"/>
</dbReference>
<proteinExistence type="predicted"/>
<dbReference type="PANTHER" id="PTHR43214:SF24">
    <property type="entry name" value="TRANSCRIPTIONAL REGULATORY PROTEIN NARL-RELATED"/>
    <property type="match status" value="1"/>
</dbReference>
<dbReference type="GO" id="GO:0000160">
    <property type="term" value="P:phosphorelay signal transduction system"/>
    <property type="evidence" value="ECO:0007669"/>
    <property type="project" value="InterPro"/>
</dbReference>
<accession>A0A1M6U5C5</accession>
<feature type="domain" description="Response regulatory" evidence="7">
    <location>
        <begin position="3"/>
        <end position="119"/>
    </location>
</feature>
<organism evidence="8 9">
    <name type="scientific">Nocardiopsis flavescens</name>
    <dbReference type="NCBI Taxonomy" id="758803"/>
    <lineage>
        <taxon>Bacteria</taxon>
        <taxon>Bacillati</taxon>
        <taxon>Actinomycetota</taxon>
        <taxon>Actinomycetes</taxon>
        <taxon>Streptosporangiales</taxon>
        <taxon>Nocardiopsidaceae</taxon>
        <taxon>Nocardiopsis</taxon>
    </lineage>
</organism>
<dbReference type="InterPro" id="IPR058245">
    <property type="entry name" value="NreC/VraR/RcsB-like_REC"/>
</dbReference>
<dbReference type="CDD" id="cd06170">
    <property type="entry name" value="LuxR_C_like"/>
    <property type="match status" value="1"/>
</dbReference>
<dbReference type="GO" id="GO:0003677">
    <property type="term" value="F:DNA binding"/>
    <property type="evidence" value="ECO:0007669"/>
    <property type="project" value="UniProtKB-KW"/>
</dbReference>
<dbReference type="Gene3D" id="3.40.50.2300">
    <property type="match status" value="1"/>
</dbReference>
<dbReference type="InterPro" id="IPR000792">
    <property type="entry name" value="Tscrpt_reg_LuxR_C"/>
</dbReference>
<dbReference type="OrthoDB" id="9808843at2"/>
<dbReference type="AlphaFoldDB" id="A0A1M6U5C5"/>
<sequence length="217" mass="22806">MIDVVLVDDEPMVREHLGVILGAAEGLRVVGEAGDGAEAVEAVLRHRPRVVLMDLRMPGVDGIAATERIAALPDPPVVVALTTFADDSHVARALEAGAAGFLVKSTPMEELVGLVRVAAGGHAVLSREVAGGFAVRAGASARARERVAGLSPRDRDILGCLAEGMTNAEIGARLFLAETTVRGYVSRLLTRLDLDNRTRAGLLAREAGLRAPERPSR</sequence>
<gene>
    <name evidence="8" type="ORF">SAMN05421803_12630</name>
</gene>
<dbReference type="InterPro" id="IPR001789">
    <property type="entry name" value="Sig_transdc_resp-reg_receiver"/>
</dbReference>
<keyword evidence="4" id="KW-0804">Transcription</keyword>
<dbReference type="GO" id="GO:0006355">
    <property type="term" value="P:regulation of DNA-templated transcription"/>
    <property type="evidence" value="ECO:0007669"/>
    <property type="project" value="InterPro"/>
</dbReference>
<feature type="domain" description="HTH luxR-type" evidence="6">
    <location>
        <begin position="143"/>
        <end position="208"/>
    </location>
</feature>
<dbReference type="PROSITE" id="PS50110">
    <property type="entry name" value="RESPONSE_REGULATORY"/>
    <property type="match status" value="1"/>
</dbReference>
<dbReference type="STRING" id="758803.SAMN05421803_12630"/>
<dbReference type="SMART" id="SM00421">
    <property type="entry name" value="HTH_LUXR"/>
    <property type="match status" value="1"/>
</dbReference>
<evidence type="ECO:0000256" key="5">
    <source>
        <dbReference type="PROSITE-ProRule" id="PRU00169"/>
    </source>
</evidence>
<evidence type="ECO:0000256" key="2">
    <source>
        <dbReference type="ARBA" id="ARBA00023015"/>
    </source>
</evidence>
<evidence type="ECO:0000256" key="3">
    <source>
        <dbReference type="ARBA" id="ARBA00023125"/>
    </source>
</evidence>
<dbReference type="Pfam" id="PF00072">
    <property type="entry name" value="Response_reg"/>
    <property type="match status" value="1"/>
</dbReference>
<reference evidence="8 9" key="1">
    <citation type="submission" date="2016-11" db="EMBL/GenBank/DDBJ databases">
        <authorList>
            <person name="Jaros S."/>
            <person name="Januszkiewicz K."/>
            <person name="Wedrychowicz H."/>
        </authorList>
    </citation>
    <scope>NUCLEOTIDE SEQUENCE [LARGE SCALE GENOMIC DNA]</scope>
    <source>
        <strain evidence="8 9">CGMCC 4.5723</strain>
    </source>
</reference>
<evidence type="ECO:0000313" key="8">
    <source>
        <dbReference type="EMBL" id="SHK64452.1"/>
    </source>
</evidence>
<dbReference type="Pfam" id="PF00196">
    <property type="entry name" value="GerE"/>
    <property type="match status" value="1"/>
</dbReference>
<keyword evidence="3 8" id="KW-0238">DNA-binding</keyword>